<sequence length="311" mass="35499">MIDDGSWGLTTEDDTFHERTDDPWWTETVWFAWMVPERGLLGYFYPVFRPNLGVQAGGVLVMDPHGELPWELPVFDYHWHQQIPPGCDLRNTTLNNGMRIQCQEPGRVFQLEFENRDLTLSLRAEGVVKPLLTRGTPPFNKGHIDQICHVTGSMVMGGETIPVDSFAMRDRSWGPRQDGRQPQVGYSYATQDADNAWLTVTIGKGMNYQVTTGFNVVGGVWSRMASGHRIVHRGAEGKPEAYEIEATDELGRTVRAAGVMVSRQVFTAYPSMFCWDALVEWKADGFHGWGEDQDCWHPRKWRQVQQDHGWR</sequence>
<proteinExistence type="predicted"/>
<feature type="domain" description="DUF7065" evidence="1">
    <location>
        <begin position="139"/>
        <end position="176"/>
    </location>
</feature>
<evidence type="ECO:0000313" key="7">
    <source>
        <dbReference type="EMBL" id="CAB5001461.1"/>
    </source>
</evidence>
<evidence type="ECO:0000313" key="6">
    <source>
        <dbReference type="EMBL" id="CAB4912870.1"/>
    </source>
</evidence>
<dbReference type="EMBL" id="CAFBMT010000002">
    <property type="protein sequence ID" value="CAB4912870.1"/>
    <property type="molecule type" value="Genomic_DNA"/>
</dbReference>
<dbReference type="Pfam" id="PF23213">
    <property type="entry name" value="DUF7065"/>
    <property type="match status" value="1"/>
</dbReference>
<dbReference type="InterPro" id="IPR055493">
    <property type="entry name" value="DUF7065"/>
</dbReference>
<evidence type="ECO:0000313" key="4">
    <source>
        <dbReference type="EMBL" id="CAB4827717.1"/>
    </source>
</evidence>
<dbReference type="EMBL" id="CAESGF010000001">
    <property type="protein sequence ID" value="CAB4362479.1"/>
    <property type="molecule type" value="Genomic_DNA"/>
</dbReference>
<dbReference type="SUPFAM" id="SSF159245">
    <property type="entry name" value="AttH-like"/>
    <property type="match status" value="1"/>
</dbReference>
<dbReference type="EMBL" id="CAFBOL010000068">
    <property type="protein sequence ID" value="CAB5001461.1"/>
    <property type="molecule type" value="Genomic_DNA"/>
</dbReference>
<dbReference type="EMBL" id="CAFBIY010000080">
    <property type="protein sequence ID" value="CAB4851410.1"/>
    <property type="molecule type" value="Genomic_DNA"/>
</dbReference>
<reference evidence="2" key="1">
    <citation type="submission" date="2020-05" db="EMBL/GenBank/DDBJ databases">
        <authorList>
            <person name="Chiriac C."/>
            <person name="Salcher M."/>
            <person name="Ghai R."/>
            <person name="Kavagutti S V."/>
        </authorList>
    </citation>
    <scope>NUCLEOTIDE SEQUENCE</scope>
</reference>
<dbReference type="EMBL" id="CAEZYF010000019">
    <property type="protein sequence ID" value="CAB4736228.1"/>
    <property type="molecule type" value="Genomic_DNA"/>
</dbReference>
<name>A0A6J6A3C4_9ZZZZ</name>
<gene>
    <name evidence="3" type="ORF">UFOPK2656_02561</name>
    <name evidence="4" type="ORF">UFOPK3099_01809</name>
    <name evidence="5" type="ORF">UFOPK3267_01521</name>
    <name evidence="6" type="ORF">UFOPK3651_00321</name>
    <name evidence="7" type="ORF">UFOPK3931_02172</name>
    <name evidence="2" type="ORF">UFOPK4189_00254</name>
</gene>
<evidence type="ECO:0000259" key="1">
    <source>
        <dbReference type="Pfam" id="PF23213"/>
    </source>
</evidence>
<evidence type="ECO:0000313" key="2">
    <source>
        <dbReference type="EMBL" id="CAB4362479.1"/>
    </source>
</evidence>
<evidence type="ECO:0000313" key="5">
    <source>
        <dbReference type="EMBL" id="CAB4851410.1"/>
    </source>
</evidence>
<protein>
    <submittedName>
        <fullName evidence="2">Unannotated protein</fullName>
    </submittedName>
</protein>
<evidence type="ECO:0000313" key="3">
    <source>
        <dbReference type="EMBL" id="CAB4736228.1"/>
    </source>
</evidence>
<dbReference type="EMBL" id="CAFAAV010000148">
    <property type="protein sequence ID" value="CAB4827717.1"/>
    <property type="molecule type" value="Genomic_DNA"/>
</dbReference>
<accession>A0A6J6A3C4</accession>
<organism evidence="2">
    <name type="scientific">freshwater metagenome</name>
    <dbReference type="NCBI Taxonomy" id="449393"/>
    <lineage>
        <taxon>unclassified sequences</taxon>
        <taxon>metagenomes</taxon>
        <taxon>ecological metagenomes</taxon>
    </lineage>
</organism>
<dbReference type="AlphaFoldDB" id="A0A6J6A3C4"/>